<dbReference type="PANTHER" id="PTHR46565">
    <property type="entry name" value="COLD SHOCK DOMAIN PROTEIN 2"/>
    <property type="match status" value="1"/>
</dbReference>
<keyword evidence="1" id="KW-0479">Metal-binding</keyword>
<dbReference type="PRINTS" id="PR00050">
    <property type="entry name" value="COLDSHOCK"/>
</dbReference>
<dbReference type="AlphaFoldDB" id="A0A3Q0F3B2"/>
<proteinExistence type="predicted"/>
<evidence type="ECO:0000259" key="3">
    <source>
        <dbReference type="PROSITE" id="PS51857"/>
    </source>
</evidence>
<dbReference type="SUPFAM" id="SSF50249">
    <property type="entry name" value="Nucleic acid-binding proteins"/>
    <property type="match status" value="1"/>
</dbReference>
<sequence>MAEERFTGVVQWFNNGKGFGFIKPDDGGEDLFVHQSSIRSDGYRTLLEGDHVEFAIATGDNDKTKAVDVTGIDGAPLQPRAASGNRGSGYGFGSRRNGAGGGGAACYQCGDFGHLARDCNRSSNSGGGGGGGCFVCGGFGHLARDCVRGGNGGGGGGGNGGSCFRCGGFGHMARDCATAKSVGGGGGGGNGGGCFRCGEVGHLARDCGTEGGRYGGGNSGGGGGGGRYGGGNSGGGGGGGGKSTCFNCGKPGHFARECVEASV</sequence>
<dbReference type="InterPro" id="IPR019844">
    <property type="entry name" value="CSD_CS"/>
</dbReference>
<dbReference type="PROSITE" id="PS50158">
    <property type="entry name" value="ZF_CCHC"/>
    <property type="match status" value="5"/>
</dbReference>
<keyword evidence="1" id="KW-0863">Zinc-finger</keyword>
<dbReference type="InterPro" id="IPR001878">
    <property type="entry name" value="Znf_CCHC"/>
</dbReference>
<feature type="domain" description="CCHC-type" evidence="2">
    <location>
        <begin position="194"/>
        <end position="207"/>
    </location>
</feature>
<keyword evidence="4" id="KW-1185">Reference proteome</keyword>
<dbReference type="InterPro" id="IPR011129">
    <property type="entry name" value="CSD"/>
</dbReference>
<dbReference type="PROSITE" id="PS51857">
    <property type="entry name" value="CSD_2"/>
    <property type="match status" value="1"/>
</dbReference>
<reference evidence="5" key="2">
    <citation type="submission" date="2025-08" db="UniProtKB">
        <authorList>
            <consortium name="RefSeq"/>
        </authorList>
    </citation>
    <scope>IDENTIFICATION</scope>
    <source>
        <tissue evidence="5">Leaf</tissue>
    </source>
</reference>
<feature type="domain" description="CCHC-type" evidence="2">
    <location>
        <begin position="133"/>
        <end position="146"/>
    </location>
</feature>
<dbReference type="Proteomes" id="UP000087766">
    <property type="component" value="Chromosome 7"/>
</dbReference>
<feature type="domain" description="CCHC-type" evidence="2">
    <location>
        <begin position="163"/>
        <end position="176"/>
    </location>
</feature>
<dbReference type="Pfam" id="PF00098">
    <property type="entry name" value="zf-CCHC"/>
    <property type="match status" value="5"/>
</dbReference>
<dbReference type="PROSITE" id="PS00352">
    <property type="entry name" value="CSD_1"/>
    <property type="match status" value="1"/>
</dbReference>
<name>A0A3Q0F3B2_VIGRR</name>
<accession>A0A3Q0F3B2</accession>
<dbReference type="SUPFAM" id="SSF57756">
    <property type="entry name" value="Retrovirus zinc finger-like domains"/>
    <property type="match status" value="3"/>
</dbReference>
<feature type="domain" description="CSD" evidence="3">
    <location>
        <begin position="5"/>
        <end position="71"/>
    </location>
</feature>
<protein>
    <submittedName>
        <fullName evidence="5">Cold shock domain-containing protein 3 isoform X3</fullName>
    </submittedName>
</protein>
<evidence type="ECO:0000259" key="2">
    <source>
        <dbReference type="PROSITE" id="PS50158"/>
    </source>
</evidence>
<dbReference type="InterPro" id="IPR002059">
    <property type="entry name" value="CSP_DNA-bd"/>
</dbReference>
<dbReference type="SMART" id="SM00357">
    <property type="entry name" value="CSP"/>
    <property type="match status" value="1"/>
</dbReference>
<dbReference type="GO" id="GO:0003676">
    <property type="term" value="F:nucleic acid binding"/>
    <property type="evidence" value="ECO:0007669"/>
    <property type="project" value="InterPro"/>
</dbReference>
<feature type="domain" description="CCHC-type" evidence="2">
    <location>
        <begin position="245"/>
        <end position="258"/>
    </location>
</feature>
<evidence type="ECO:0000313" key="4">
    <source>
        <dbReference type="Proteomes" id="UP000087766"/>
    </source>
</evidence>
<feature type="domain" description="CCHC-type" evidence="2">
    <location>
        <begin position="106"/>
        <end position="119"/>
    </location>
</feature>
<dbReference type="Pfam" id="PF00313">
    <property type="entry name" value="CSD"/>
    <property type="match status" value="1"/>
</dbReference>
<keyword evidence="1" id="KW-0862">Zinc</keyword>
<dbReference type="PANTHER" id="PTHR46565:SF26">
    <property type="entry name" value="COLD SHOCK PROTEIN 2"/>
    <property type="match status" value="1"/>
</dbReference>
<dbReference type="Gene3D" id="2.40.50.140">
    <property type="entry name" value="Nucleic acid-binding proteins"/>
    <property type="match status" value="1"/>
</dbReference>
<dbReference type="SMART" id="SM00343">
    <property type="entry name" value="ZnF_C2HC"/>
    <property type="match status" value="5"/>
</dbReference>
<reference evidence="4" key="1">
    <citation type="journal article" date="2014" name="Nat. Commun.">
        <title>Genome sequence of mungbean and insights into evolution within Vigna species.</title>
        <authorList>
            <person name="Kang Y.J."/>
            <person name="Kim S.K."/>
            <person name="Kim M.Y."/>
            <person name="Lestari P."/>
            <person name="Kim K.H."/>
            <person name="Ha B.K."/>
            <person name="Jun T.H."/>
            <person name="Hwang W.J."/>
            <person name="Lee T."/>
            <person name="Lee J."/>
            <person name="Shim S."/>
            <person name="Yoon M.Y."/>
            <person name="Jang Y.E."/>
            <person name="Han K.S."/>
            <person name="Taeprayoon P."/>
            <person name="Yoon N."/>
            <person name="Somta P."/>
            <person name="Tanya P."/>
            <person name="Kim K.S."/>
            <person name="Gwag J.G."/>
            <person name="Moon J.K."/>
            <person name="Lee Y.H."/>
            <person name="Park B.S."/>
            <person name="Bombarely A."/>
            <person name="Doyle J.J."/>
            <person name="Jackson S.A."/>
            <person name="Schafleitner R."/>
            <person name="Srinives P."/>
            <person name="Varshney R.K."/>
            <person name="Lee S.H."/>
        </authorList>
    </citation>
    <scope>NUCLEOTIDE SEQUENCE [LARGE SCALE GENOMIC DNA]</scope>
    <source>
        <strain evidence="4">cv. VC1973A</strain>
    </source>
</reference>
<dbReference type="GO" id="GO:0008270">
    <property type="term" value="F:zinc ion binding"/>
    <property type="evidence" value="ECO:0007669"/>
    <property type="project" value="UniProtKB-KW"/>
</dbReference>
<gene>
    <name evidence="5" type="primary">LOC106767041</name>
</gene>
<dbReference type="GeneID" id="106767041"/>
<dbReference type="RefSeq" id="XP_022638515.1">
    <property type="nucleotide sequence ID" value="XM_022782794.1"/>
</dbReference>
<organism evidence="4 5">
    <name type="scientific">Vigna radiata var. radiata</name>
    <name type="common">Mung bean</name>
    <name type="synonym">Phaseolus aureus</name>
    <dbReference type="NCBI Taxonomy" id="3916"/>
    <lineage>
        <taxon>Eukaryota</taxon>
        <taxon>Viridiplantae</taxon>
        <taxon>Streptophyta</taxon>
        <taxon>Embryophyta</taxon>
        <taxon>Tracheophyta</taxon>
        <taxon>Spermatophyta</taxon>
        <taxon>Magnoliopsida</taxon>
        <taxon>eudicotyledons</taxon>
        <taxon>Gunneridae</taxon>
        <taxon>Pentapetalae</taxon>
        <taxon>rosids</taxon>
        <taxon>fabids</taxon>
        <taxon>Fabales</taxon>
        <taxon>Fabaceae</taxon>
        <taxon>Papilionoideae</taxon>
        <taxon>50 kb inversion clade</taxon>
        <taxon>NPAAA clade</taxon>
        <taxon>indigoferoid/millettioid clade</taxon>
        <taxon>Phaseoleae</taxon>
        <taxon>Vigna</taxon>
    </lineage>
</organism>
<dbReference type="CDD" id="cd04458">
    <property type="entry name" value="CSP_CDS"/>
    <property type="match status" value="1"/>
</dbReference>
<dbReference type="STRING" id="3916.A0A3Q0F3B2"/>
<dbReference type="OrthoDB" id="422005at2759"/>
<dbReference type="Gene3D" id="4.10.60.10">
    <property type="entry name" value="Zinc finger, CCHC-type"/>
    <property type="match status" value="4"/>
</dbReference>
<dbReference type="InterPro" id="IPR012340">
    <property type="entry name" value="NA-bd_OB-fold"/>
</dbReference>
<dbReference type="InterPro" id="IPR036875">
    <property type="entry name" value="Znf_CCHC_sf"/>
</dbReference>
<evidence type="ECO:0000313" key="5">
    <source>
        <dbReference type="RefSeq" id="XP_022638515.1"/>
    </source>
</evidence>
<evidence type="ECO:0000256" key="1">
    <source>
        <dbReference type="PROSITE-ProRule" id="PRU00047"/>
    </source>
</evidence>